<feature type="compositionally biased region" description="Acidic residues" evidence="1">
    <location>
        <begin position="124"/>
        <end position="134"/>
    </location>
</feature>
<evidence type="ECO:0000313" key="3">
    <source>
        <dbReference type="Proteomes" id="UP000195514"/>
    </source>
</evidence>
<evidence type="ECO:0000313" key="2">
    <source>
        <dbReference type="EMBL" id="SMX54712.1"/>
    </source>
</evidence>
<evidence type="ECO:0000256" key="1">
    <source>
        <dbReference type="SAM" id="MobiDB-lite"/>
    </source>
</evidence>
<dbReference type="KEGG" id="abat:CFX1CAM_1647"/>
<dbReference type="Proteomes" id="UP000195514">
    <property type="component" value="Chromosome I"/>
</dbReference>
<feature type="region of interest" description="Disordered" evidence="1">
    <location>
        <begin position="106"/>
        <end position="145"/>
    </location>
</feature>
<feature type="region of interest" description="Disordered" evidence="1">
    <location>
        <begin position="1"/>
        <end position="21"/>
    </location>
</feature>
<keyword evidence="3" id="KW-1185">Reference proteome</keyword>
<feature type="compositionally biased region" description="Basic and acidic residues" evidence="1">
    <location>
        <begin position="135"/>
        <end position="144"/>
    </location>
</feature>
<proteinExistence type="predicted"/>
<organism evidence="2 3">
    <name type="scientific">Candidatus Brevifilum fermentans</name>
    <dbReference type="NCBI Taxonomy" id="1986204"/>
    <lineage>
        <taxon>Bacteria</taxon>
        <taxon>Bacillati</taxon>
        <taxon>Chloroflexota</taxon>
        <taxon>Anaerolineae</taxon>
        <taxon>Anaerolineales</taxon>
        <taxon>Anaerolineaceae</taxon>
        <taxon>Candidatus Brevifilum</taxon>
    </lineage>
</organism>
<gene>
    <name evidence="2" type="ORF">CFX1CAM_1647</name>
</gene>
<dbReference type="AlphaFoldDB" id="A0A1Y6K4R9"/>
<reference evidence="3" key="1">
    <citation type="submission" date="2017-05" db="EMBL/GenBank/DDBJ databases">
        <authorList>
            <person name="Kirkegaard R."/>
            <person name="Mcilroy J S."/>
        </authorList>
    </citation>
    <scope>NUCLEOTIDE SEQUENCE [LARGE SCALE GENOMIC DNA]</scope>
</reference>
<name>A0A1Y6K4R9_9CHLR</name>
<accession>A0A1Y6K4R9</accession>
<dbReference type="EMBL" id="LT859958">
    <property type="protein sequence ID" value="SMX54712.1"/>
    <property type="molecule type" value="Genomic_DNA"/>
</dbReference>
<dbReference type="RefSeq" id="WP_087862538.1">
    <property type="nucleotide sequence ID" value="NZ_LT859958.1"/>
</dbReference>
<sequence length="237" mass="27349">MKKRKNKHTDNSARIWSPGRPDLSSRKRGILSINADHVLAQAKIGYQLTHAGEPIAEVVDKRPHQVEIQDLHNKRWLINLHQLQDIELSAFIEDLAEAITAYHQSTPETASAREPLEDTSLVDQPDDGEQTIDDDAQHSRRHSDQAAVIPTQPLLARYFQEEFIPKMLNQMDFDQVRYGDTWLMDYKDGVEAHIRSRFKDYFKLFDEFGKPISWLRVAGYAILAQARLDHPDWLING</sequence>
<protein>
    <submittedName>
        <fullName evidence="2">Uncharacterized protein</fullName>
    </submittedName>
</protein>